<proteinExistence type="predicted"/>
<dbReference type="GO" id="GO:0046653">
    <property type="term" value="P:tetrahydrofolate metabolic process"/>
    <property type="evidence" value="ECO:0007669"/>
    <property type="project" value="InterPro"/>
</dbReference>
<organism evidence="1 2">
    <name type="scientific">Paraurantiacibacter namhicola</name>
    <dbReference type="NCBI Taxonomy" id="645517"/>
    <lineage>
        <taxon>Bacteria</taxon>
        <taxon>Pseudomonadati</taxon>
        <taxon>Pseudomonadota</taxon>
        <taxon>Alphaproteobacteria</taxon>
        <taxon>Sphingomonadales</taxon>
        <taxon>Erythrobacteraceae</taxon>
        <taxon>Paraurantiacibacter</taxon>
    </lineage>
</organism>
<dbReference type="RefSeq" id="WP_067784580.1">
    <property type="nucleotide sequence ID" value="NZ_CP016545.1"/>
</dbReference>
<name>A0A1C7D4P9_9SPHN</name>
<evidence type="ECO:0000313" key="1">
    <source>
        <dbReference type="EMBL" id="ANU06434.1"/>
    </source>
</evidence>
<reference evidence="1 2" key="1">
    <citation type="submission" date="2016-07" db="EMBL/GenBank/DDBJ databases">
        <title>Complete genome sequence of Altererythrobacter namhicola JCM 16345T, containing esterase-encoding genes.</title>
        <authorList>
            <person name="Cheng H."/>
            <person name="Wu Y.-H."/>
            <person name="Jian S.-L."/>
            <person name="Huo Y.-Y."/>
            <person name="Wang C.-S."/>
            <person name="Xu X.-W."/>
        </authorList>
    </citation>
    <scope>NUCLEOTIDE SEQUENCE [LARGE SCALE GENOMIC DNA]</scope>
    <source>
        <strain evidence="1 2">JCM 16345</strain>
    </source>
</reference>
<dbReference type="Gene3D" id="3.30.2270.10">
    <property type="entry name" value="Folate-binding superfamily"/>
    <property type="match status" value="1"/>
</dbReference>
<dbReference type="GO" id="GO:0008115">
    <property type="term" value="F:sarcosine oxidase activity"/>
    <property type="evidence" value="ECO:0007669"/>
    <property type="project" value="InterPro"/>
</dbReference>
<keyword evidence="2" id="KW-1185">Reference proteome</keyword>
<dbReference type="STRING" id="645517.A6F65_00106"/>
<dbReference type="OrthoDB" id="7159274at2"/>
<dbReference type="Pfam" id="PF04267">
    <property type="entry name" value="SoxD"/>
    <property type="match status" value="1"/>
</dbReference>
<evidence type="ECO:0000313" key="2">
    <source>
        <dbReference type="Proteomes" id="UP000092698"/>
    </source>
</evidence>
<protein>
    <submittedName>
        <fullName evidence="1">Sarcosine oxidase, delta subunit family</fullName>
    </submittedName>
</protein>
<dbReference type="InterPro" id="IPR006279">
    <property type="entry name" value="SoxD"/>
</dbReference>
<dbReference type="KEGG" id="anh:A6F65_00106"/>
<dbReference type="EMBL" id="CP016545">
    <property type="protein sequence ID" value="ANU06434.1"/>
    <property type="molecule type" value="Genomic_DNA"/>
</dbReference>
<accession>A0A1C7D4P9</accession>
<dbReference type="InterPro" id="IPR038561">
    <property type="entry name" value="SoxD_sf"/>
</dbReference>
<gene>
    <name evidence="1" type="ORF">A6F65_00106</name>
</gene>
<dbReference type="Proteomes" id="UP000092698">
    <property type="component" value="Chromosome"/>
</dbReference>
<sequence length="86" mass="9655">MRIHCPHCGLRDHGEFGYLGDAGVRRPEHGDTDVAAWNEYVFQRTNPRGTHLEHWQHSAGCRAILRVERDTLSHKVLSVALEGGLG</sequence>
<dbReference type="AlphaFoldDB" id="A0A1C7D4P9"/>